<name>A0ABQ5HW83_9ASTR</name>
<accession>A0ABQ5HW83</accession>
<dbReference type="InterPro" id="IPR054722">
    <property type="entry name" value="PolX-like_BBD"/>
</dbReference>
<keyword evidence="3" id="KW-1185">Reference proteome</keyword>
<proteinExistence type="predicted"/>
<reference evidence="2" key="1">
    <citation type="journal article" date="2022" name="Int. J. Mol. Sci.">
        <title>Draft Genome of Tanacetum Coccineum: Genomic Comparison of Closely Related Tanacetum-Family Plants.</title>
        <authorList>
            <person name="Yamashiro T."/>
            <person name="Shiraishi A."/>
            <person name="Nakayama K."/>
            <person name="Satake H."/>
        </authorList>
    </citation>
    <scope>NUCLEOTIDE SEQUENCE</scope>
</reference>
<dbReference type="Pfam" id="PF22936">
    <property type="entry name" value="Pol_BBD"/>
    <property type="match status" value="1"/>
</dbReference>
<dbReference type="Proteomes" id="UP001151760">
    <property type="component" value="Unassembled WGS sequence"/>
</dbReference>
<sequence>MATEVPQTLKYMSGQLNAAPMVEVENFTNWKKRFKCHIDIQDSLDDEEDTRSCEEYINDLEMKFHERALLAKFKRLLKKGLQRFSSAKTIDKTECYKCGRNDEEDVSTHDNEMVEVRVVMALADVESGVMGNESAKNSEWVKISIRKESNSVCSIPLPPSKKLPGAEPQTGPKTIKSIFKSCSTRKVETPKGAIIMKPTLPHLLLKETKMLLQLPRNTQLLLCEIRKPMWYMFSGCSMHLTGDKSYLHKYVEQPSPKVVFRDDSTCIIEGYGLIKCDGAGMLTRKMVKDLSVASAGECLFADFLSKVEPNKVCEALKPPG</sequence>
<evidence type="ECO:0000259" key="1">
    <source>
        <dbReference type="Pfam" id="PF22936"/>
    </source>
</evidence>
<organism evidence="2 3">
    <name type="scientific">Tanacetum coccineum</name>
    <dbReference type="NCBI Taxonomy" id="301880"/>
    <lineage>
        <taxon>Eukaryota</taxon>
        <taxon>Viridiplantae</taxon>
        <taxon>Streptophyta</taxon>
        <taxon>Embryophyta</taxon>
        <taxon>Tracheophyta</taxon>
        <taxon>Spermatophyta</taxon>
        <taxon>Magnoliopsida</taxon>
        <taxon>eudicotyledons</taxon>
        <taxon>Gunneridae</taxon>
        <taxon>Pentapetalae</taxon>
        <taxon>asterids</taxon>
        <taxon>campanulids</taxon>
        <taxon>Asterales</taxon>
        <taxon>Asteraceae</taxon>
        <taxon>Asteroideae</taxon>
        <taxon>Anthemideae</taxon>
        <taxon>Anthemidinae</taxon>
        <taxon>Tanacetum</taxon>
    </lineage>
</organism>
<feature type="domain" description="Retrovirus-related Pol polyprotein from transposon TNT 1-94-like beta-barrel" evidence="1">
    <location>
        <begin position="230"/>
        <end position="277"/>
    </location>
</feature>
<protein>
    <recommendedName>
        <fullName evidence="1">Retrovirus-related Pol polyprotein from transposon TNT 1-94-like beta-barrel domain-containing protein</fullName>
    </recommendedName>
</protein>
<gene>
    <name evidence="2" type="ORF">Tco_1080293</name>
</gene>
<evidence type="ECO:0000313" key="3">
    <source>
        <dbReference type="Proteomes" id="UP001151760"/>
    </source>
</evidence>
<dbReference type="EMBL" id="BQNB010020020">
    <property type="protein sequence ID" value="GJT91448.1"/>
    <property type="molecule type" value="Genomic_DNA"/>
</dbReference>
<comment type="caution">
    <text evidence="2">The sequence shown here is derived from an EMBL/GenBank/DDBJ whole genome shotgun (WGS) entry which is preliminary data.</text>
</comment>
<reference evidence="2" key="2">
    <citation type="submission" date="2022-01" db="EMBL/GenBank/DDBJ databases">
        <authorList>
            <person name="Yamashiro T."/>
            <person name="Shiraishi A."/>
            <person name="Satake H."/>
            <person name="Nakayama K."/>
        </authorList>
    </citation>
    <scope>NUCLEOTIDE SEQUENCE</scope>
</reference>
<evidence type="ECO:0000313" key="2">
    <source>
        <dbReference type="EMBL" id="GJT91448.1"/>
    </source>
</evidence>